<gene>
    <name evidence="1" type="ORF">E5336_04670</name>
</gene>
<protein>
    <submittedName>
        <fullName evidence="1">HNH endonuclease</fullName>
    </submittedName>
</protein>
<comment type="caution">
    <text evidence="1">The sequence shown here is derived from an EMBL/GenBank/DDBJ whole genome shotgun (WGS) entry which is preliminary data.</text>
</comment>
<keyword evidence="1" id="KW-0540">Nuclease</keyword>
<keyword evidence="1" id="KW-0378">Hydrolase</keyword>
<accession>A0AC61R868</accession>
<keyword evidence="2" id="KW-1185">Reference proteome</keyword>
<keyword evidence="1" id="KW-0255">Endonuclease</keyword>
<dbReference type="Proteomes" id="UP000308836">
    <property type="component" value="Unassembled WGS sequence"/>
</dbReference>
<reference evidence="1" key="1">
    <citation type="submission" date="2019-04" db="EMBL/GenBank/DDBJ databases">
        <title>Microbes associate with the intestines of laboratory mice.</title>
        <authorList>
            <person name="Navarre W."/>
            <person name="Wong E."/>
            <person name="Huang K."/>
            <person name="Tropini C."/>
            <person name="Ng K."/>
            <person name="Yu B."/>
        </authorList>
    </citation>
    <scope>NUCLEOTIDE SEQUENCE</scope>
    <source>
        <strain evidence="1">NM09_H32</strain>
    </source>
</reference>
<proteinExistence type="predicted"/>
<evidence type="ECO:0000313" key="2">
    <source>
        <dbReference type="Proteomes" id="UP000308836"/>
    </source>
</evidence>
<evidence type="ECO:0000313" key="1">
    <source>
        <dbReference type="EMBL" id="TGY66358.1"/>
    </source>
</evidence>
<sequence>MTDYINLWLDIIENMNNENTYKLAWGRALIEIIYESKDENHDLVIPFVQIAEKMLKYYWNQTYFFNLKQSPNPNKRPILVQETEKCIEFVKDLRRSNIPVWFDRAQQDLMSNPAFYAERISQIAKTLKVDVCWRFKNTKKDGKTVENEIYKLDRSNMHVMFTRKQVKEIKEYAFILSQLLNYKWAQLLEKFNSAPKIALKVKGISDAKIRRNNLSKFKHILLTQTEDGNIIDLYTGKVLEANDISIDHVIPWSFMYSDDIWNLVITSKSVNSSKSNSVPSEEVIRRLEERNKGLVEIVKDPKYHEKLQVAMDNNYVQKFYVALRL</sequence>
<name>A0AC61R868_9FIRM</name>
<organism evidence="1 2">
    <name type="scientific">Dubosiella muris</name>
    <dbReference type="NCBI Taxonomy" id="3038133"/>
    <lineage>
        <taxon>Bacteria</taxon>
        <taxon>Bacillati</taxon>
        <taxon>Bacillota</taxon>
        <taxon>Erysipelotrichia</taxon>
        <taxon>Erysipelotrichales</taxon>
        <taxon>Erysipelotrichaceae</taxon>
        <taxon>Dubosiella</taxon>
    </lineage>
</organism>
<dbReference type="EMBL" id="SRYG01000007">
    <property type="protein sequence ID" value="TGY66358.1"/>
    <property type="molecule type" value="Genomic_DNA"/>
</dbReference>